<organism evidence="2 3">
    <name type="scientific">Nonomuraea composti</name>
    <dbReference type="NCBI Taxonomy" id="2720023"/>
    <lineage>
        <taxon>Bacteria</taxon>
        <taxon>Bacillati</taxon>
        <taxon>Actinomycetota</taxon>
        <taxon>Actinomycetes</taxon>
        <taxon>Streptosporangiales</taxon>
        <taxon>Streptosporangiaceae</taxon>
        <taxon>Nonomuraea</taxon>
    </lineage>
</organism>
<accession>A0ABX1BTH7</accession>
<gene>
    <name evidence="2" type="ORF">HCN51_56015</name>
</gene>
<dbReference type="EMBL" id="JAATEP010000099">
    <property type="protein sequence ID" value="NJP98631.1"/>
    <property type="molecule type" value="Genomic_DNA"/>
</dbReference>
<evidence type="ECO:0000313" key="3">
    <source>
        <dbReference type="Proteomes" id="UP000696294"/>
    </source>
</evidence>
<feature type="region of interest" description="Disordered" evidence="1">
    <location>
        <begin position="35"/>
        <end position="55"/>
    </location>
</feature>
<proteinExistence type="predicted"/>
<evidence type="ECO:0008006" key="4">
    <source>
        <dbReference type="Google" id="ProtNLM"/>
    </source>
</evidence>
<reference evidence="2 3" key="1">
    <citation type="submission" date="2020-03" db="EMBL/GenBank/DDBJ databases">
        <title>WGS of actinomycetes isolated from Thailand.</title>
        <authorList>
            <person name="Thawai C."/>
        </authorList>
    </citation>
    <scope>NUCLEOTIDE SEQUENCE [LARGE SCALE GENOMIC DNA]</scope>
    <source>
        <strain evidence="2 3">FMUSA5-5</strain>
    </source>
</reference>
<dbReference type="Proteomes" id="UP000696294">
    <property type="component" value="Unassembled WGS sequence"/>
</dbReference>
<name>A0ABX1BTH7_9ACTN</name>
<sequence>MHIFQALNHPQLTGMPRQDVHALAERLAIQYQALREQRRHHRRGGDRRPGTRRGVFPQKITDVDRILAAVLAQRHPCNQKPLADLFGVSGGTVELVSVKNSAISRQTWSELELREVAPHPGRSRHSVSCGGQRGGGLDIMDYIEVGHQRLTGAVGVFTSRAGQENNGCREDRFPTGR</sequence>
<keyword evidence="3" id="KW-1185">Reference proteome</keyword>
<evidence type="ECO:0000256" key="1">
    <source>
        <dbReference type="SAM" id="MobiDB-lite"/>
    </source>
</evidence>
<comment type="caution">
    <text evidence="2">The sequence shown here is derived from an EMBL/GenBank/DDBJ whole genome shotgun (WGS) entry which is preliminary data.</text>
</comment>
<protein>
    <recommendedName>
        <fullName evidence="4">Transposase</fullName>
    </recommendedName>
</protein>
<evidence type="ECO:0000313" key="2">
    <source>
        <dbReference type="EMBL" id="NJP98631.1"/>
    </source>
</evidence>